<dbReference type="Proteomes" id="UP001428817">
    <property type="component" value="Unassembled WGS sequence"/>
</dbReference>
<comment type="subcellular location">
    <subcellularLocation>
        <location evidence="1">Cell membrane</location>
        <topology evidence="1">Multi-pass membrane protein</topology>
    </subcellularLocation>
</comment>
<dbReference type="InterPro" id="IPR003838">
    <property type="entry name" value="ABC3_permease_C"/>
</dbReference>
<feature type="transmembrane region" description="Helical" evidence="8">
    <location>
        <begin position="601"/>
        <end position="622"/>
    </location>
</feature>
<feature type="compositionally biased region" description="Pro residues" evidence="7">
    <location>
        <begin position="181"/>
        <end position="190"/>
    </location>
</feature>
<evidence type="ECO:0000313" key="12">
    <source>
        <dbReference type="Proteomes" id="UP001428817"/>
    </source>
</evidence>
<sequence length="639" mass="68165">MSGAKVCGLAGCDNPIPEDDPRRYCSAGHRKLARRQRRATTITTTHAPSTKPAGQAAPVRVAAPSAAAVTTAATTTTTATTTVDGGGPDEPEPPTVRIPRASGYRRLVPEPRPGWWRRVARRPFGATVTLPPRTDDALAPLPSHPEWLWPSSYRSEPPARPVPPARTEPTRAVLPGRSYPARPPYPPQPAWPGERRPARSRPQKSATTDPRVAFALVSRAVPTRSSLGVQAGQLREALGAALHSLTNNRLRSLLTAVGIIAGVMSVIVLMAMGNGMRVNFDREFAKLANQVTITPAKGQVPDGGVPQHLTDADVAELSDPRKVPHVTAVSPAMVATVVTAAGQRKAKATLIGATENYLEMIDRKITAGSWLTAKQIENDERVVVLGEEAINLLYGSSYPSEKVVGQRIRLAQSVFRVVGVLKPDGQNDNAAIVPFGTSRAYLVGNENGKVDQVILKSTDARTVDALAAEATAVLDAQHRVRTPSGRDFNVKTFTELLRESTRYIDFLAIFIVAVGAISLFVGGVGVANIMLVSVTERTREIGIRKAVGATTTAIMRQFLSEAVLLTALGGLVGVVFGIGLAKLGESVMLGIDEELPVPMLTWQPVLVAFGVSLLIGLLAGGYPARRAALMRPIQALRFE</sequence>
<evidence type="ECO:0000256" key="8">
    <source>
        <dbReference type="SAM" id="Phobius"/>
    </source>
</evidence>
<feature type="compositionally biased region" description="Low complexity" evidence="7">
    <location>
        <begin position="71"/>
        <end position="83"/>
    </location>
</feature>
<accession>A0ABP9R943</accession>
<reference evidence="12" key="1">
    <citation type="journal article" date="2019" name="Int. J. Syst. Evol. Microbiol.">
        <title>The Global Catalogue of Microorganisms (GCM) 10K type strain sequencing project: providing services to taxonomists for standard genome sequencing and annotation.</title>
        <authorList>
            <consortium name="The Broad Institute Genomics Platform"/>
            <consortium name="The Broad Institute Genome Sequencing Center for Infectious Disease"/>
            <person name="Wu L."/>
            <person name="Ma J."/>
        </authorList>
    </citation>
    <scope>NUCLEOTIDE SEQUENCE [LARGE SCALE GENOMIC DNA]</scope>
    <source>
        <strain evidence="12">JCM 18303</strain>
    </source>
</reference>
<dbReference type="InterPro" id="IPR025857">
    <property type="entry name" value="MacB_PCD"/>
</dbReference>
<protein>
    <recommendedName>
        <fullName evidence="13">ABC transport system permease protein</fullName>
    </recommendedName>
</protein>
<feature type="transmembrane region" description="Helical" evidence="8">
    <location>
        <begin position="506"/>
        <end position="534"/>
    </location>
</feature>
<keyword evidence="2" id="KW-1003">Cell membrane</keyword>
<comment type="similarity">
    <text evidence="6">Belongs to the ABC-4 integral membrane protein family.</text>
</comment>
<keyword evidence="5 8" id="KW-0472">Membrane</keyword>
<keyword evidence="3 8" id="KW-0812">Transmembrane</keyword>
<dbReference type="Pfam" id="PF02687">
    <property type="entry name" value="FtsX"/>
    <property type="match status" value="1"/>
</dbReference>
<keyword evidence="4 8" id="KW-1133">Transmembrane helix</keyword>
<evidence type="ECO:0000259" key="10">
    <source>
        <dbReference type="Pfam" id="PF12704"/>
    </source>
</evidence>
<feature type="transmembrane region" description="Helical" evidence="8">
    <location>
        <begin position="562"/>
        <end position="581"/>
    </location>
</feature>
<name>A0ABP9R943_9PSEU</name>
<keyword evidence="12" id="KW-1185">Reference proteome</keyword>
<dbReference type="EMBL" id="BAABJP010000056">
    <property type="protein sequence ID" value="GAA5173354.1"/>
    <property type="molecule type" value="Genomic_DNA"/>
</dbReference>
<proteinExistence type="inferred from homology"/>
<feature type="region of interest" description="Disordered" evidence="7">
    <location>
        <begin position="71"/>
        <end position="98"/>
    </location>
</feature>
<evidence type="ECO:0000256" key="6">
    <source>
        <dbReference type="ARBA" id="ARBA00038076"/>
    </source>
</evidence>
<feature type="domain" description="ABC3 transporter permease C-terminal" evidence="9">
    <location>
        <begin position="514"/>
        <end position="628"/>
    </location>
</feature>
<evidence type="ECO:0000313" key="11">
    <source>
        <dbReference type="EMBL" id="GAA5173354.1"/>
    </source>
</evidence>
<feature type="compositionally biased region" description="Low complexity" evidence="7">
    <location>
        <begin position="39"/>
        <end position="59"/>
    </location>
</feature>
<dbReference type="PANTHER" id="PTHR30572">
    <property type="entry name" value="MEMBRANE COMPONENT OF TRANSPORTER-RELATED"/>
    <property type="match status" value="1"/>
</dbReference>
<feature type="region of interest" description="Disordered" evidence="7">
    <location>
        <begin position="29"/>
        <end position="59"/>
    </location>
</feature>
<dbReference type="RefSeq" id="WP_185066319.1">
    <property type="nucleotide sequence ID" value="NZ_BAABJP010000056.1"/>
</dbReference>
<evidence type="ECO:0000256" key="7">
    <source>
        <dbReference type="SAM" id="MobiDB-lite"/>
    </source>
</evidence>
<feature type="transmembrane region" description="Helical" evidence="8">
    <location>
        <begin position="253"/>
        <end position="272"/>
    </location>
</feature>
<evidence type="ECO:0000256" key="1">
    <source>
        <dbReference type="ARBA" id="ARBA00004651"/>
    </source>
</evidence>
<evidence type="ECO:0000256" key="5">
    <source>
        <dbReference type="ARBA" id="ARBA00023136"/>
    </source>
</evidence>
<evidence type="ECO:0000256" key="3">
    <source>
        <dbReference type="ARBA" id="ARBA00022692"/>
    </source>
</evidence>
<dbReference type="Pfam" id="PF12704">
    <property type="entry name" value="MacB_PCD"/>
    <property type="match status" value="1"/>
</dbReference>
<feature type="region of interest" description="Disordered" evidence="7">
    <location>
        <begin position="149"/>
        <end position="209"/>
    </location>
</feature>
<gene>
    <name evidence="11" type="ORF">GCM10023321_74650</name>
</gene>
<evidence type="ECO:0000256" key="4">
    <source>
        <dbReference type="ARBA" id="ARBA00022989"/>
    </source>
</evidence>
<evidence type="ECO:0008006" key="13">
    <source>
        <dbReference type="Google" id="ProtNLM"/>
    </source>
</evidence>
<organism evidence="11 12">
    <name type="scientific">Pseudonocardia eucalypti</name>
    <dbReference type="NCBI Taxonomy" id="648755"/>
    <lineage>
        <taxon>Bacteria</taxon>
        <taxon>Bacillati</taxon>
        <taxon>Actinomycetota</taxon>
        <taxon>Actinomycetes</taxon>
        <taxon>Pseudonocardiales</taxon>
        <taxon>Pseudonocardiaceae</taxon>
        <taxon>Pseudonocardia</taxon>
    </lineage>
</organism>
<dbReference type="PANTHER" id="PTHR30572:SF4">
    <property type="entry name" value="ABC TRANSPORTER PERMEASE YTRF"/>
    <property type="match status" value="1"/>
</dbReference>
<feature type="domain" description="MacB-like periplasmic core" evidence="10">
    <location>
        <begin position="252"/>
        <end position="472"/>
    </location>
</feature>
<evidence type="ECO:0000259" key="9">
    <source>
        <dbReference type="Pfam" id="PF02687"/>
    </source>
</evidence>
<evidence type="ECO:0000256" key="2">
    <source>
        <dbReference type="ARBA" id="ARBA00022475"/>
    </source>
</evidence>
<dbReference type="InterPro" id="IPR050250">
    <property type="entry name" value="Macrolide_Exporter_MacB"/>
</dbReference>
<comment type="caution">
    <text evidence="11">The sequence shown here is derived from an EMBL/GenBank/DDBJ whole genome shotgun (WGS) entry which is preliminary data.</text>
</comment>
<feature type="compositionally biased region" description="Basic residues" evidence="7">
    <location>
        <begin position="29"/>
        <end position="38"/>
    </location>
</feature>